<sequence>MSIPVENTPNFICHILLIVLSVGAWVLCAPIFEASFPNHIAAWIVVEAILAGLQTLYGIWSAVIDSRDTTFYERKSETFFLVDIILTVSNVATAVTGAVYWRNGEKERQLLFDTVVVLSWCTLLVLIIIMVQDRLKMSSN</sequence>
<feature type="transmembrane region" description="Helical" evidence="1">
    <location>
        <begin position="40"/>
        <end position="60"/>
    </location>
</feature>
<feature type="transmembrane region" description="Helical" evidence="1">
    <location>
        <begin position="80"/>
        <end position="101"/>
    </location>
</feature>
<dbReference type="EMBL" id="HBIJ01021858">
    <property type="protein sequence ID" value="CAE0373394.1"/>
    <property type="molecule type" value="Transcribed_RNA"/>
</dbReference>
<accession>A0A7S3NP54</accession>
<keyword evidence="1" id="KW-0472">Membrane</keyword>
<evidence type="ECO:0000313" key="2">
    <source>
        <dbReference type="EMBL" id="CAE0373394.1"/>
    </source>
</evidence>
<protein>
    <submittedName>
        <fullName evidence="2">Uncharacterized protein</fullName>
    </submittedName>
</protein>
<dbReference type="AlphaFoldDB" id="A0A7S3NP54"/>
<organism evidence="2">
    <name type="scientific">Aureoumbra lagunensis</name>
    <dbReference type="NCBI Taxonomy" id="44058"/>
    <lineage>
        <taxon>Eukaryota</taxon>
        <taxon>Sar</taxon>
        <taxon>Stramenopiles</taxon>
        <taxon>Ochrophyta</taxon>
        <taxon>Pelagophyceae</taxon>
        <taxon>Pelagomonadales</taxon>
        <taxon>Aureoumbra</taxon>
    </lineage>
</organism>
<keyword evidence="1" id="KW-0812">Transmembrane</keyword>
<feature type="transmembrane region" description="Helical" evidence="1">
    <location>
        <begin position="12"/>
        <end position="33"/>
    </location>
</feature>
<proteinExistence type="predicted"/>
<keyword evidence="1" id="KW-1133">Transmembrane helix</keyword>
<evidence type="ECO:0000256" key="1">
    <source>
        <dbReference type="SAM" id="Phobius"/>
    </source>
</evidence>
<feature type="transmembrane region" description="Helical" evidence="1">
    <location>
        <begin position="110"/>
        <end position="131"/>
    </location>
</feature>
<reference evidence="2" key="1">
    <citation type="submission" date="2021-01" db="EMBL/GenBank/DDBJ databases">
        <authorList>
            <person name="Corre E."/>
            <person name="Pelletier E."/>
            <person name="Niang G."/>
            <person name="Scheremetjew M."/>
            <person name="Finn R."/>
            <person name="Kale V."/>
            <person name="Holt S."/>
            <person name="Cochrane G."/>
            <person name="Meng A."/>
            <person name="Brown T."/>
            <person name="Cohen L."/>
        </authorList>
    </citation>
    <scope>NUCLEOTIDE SEQUENCE</scope>
    <source>
        <strain evidence="2">CCMP1510</strain>
    </source>
</reference>
<gene>
    <name evidence="2" type="ORF">ALAG00032_LOCUS14195</name>
</gene>
<name>A0A7S3NP54_9STRA</name>